<dbReference type="PANTHER" id="PTHR42953:SF1">
    <property type="entry name" value="METAL-BINDING PROTEIN HI_0362-RELATED"/>
    <property type="match status" value="1"/>
</dbReference>
<dbReference type="AlphaFoldDB" id="A0A4Q7KZL6"/>
<dbReference type="PANTHER" id="PTHR42953">
    <property type="entry name" value="HIGH-AFFINITY ZINC UPTAKE SYSTEM PROTEIN ZNUA-RELATED"/>
    <property type="match status" value="1"/>
</dbReference>
<feature type="signal peptide" evidence="6">
    <location>
        <begin position="1"/>
        <end position="20"/>
    </location>
</feature>
<evidence type="ECO:0000256" key="3">
    <source>
        <dbReference type="ARBA" id="ARBA00022723"/>
    </source>
</evidence>
<evidence type="ECO:0000313" key="7">
    <source>
        <dbReference type="EMBL" id="RZS41162.1"/>
    </source>
</evidence>
<evidence type="ECO:0000313" key="8">
    <source>
        <dbReference type="Proteomes" id="UP000294257"/>
    </source>
</evidence>
<reference evidence="7 8" key="1">
    <citation type="submission" date="2019-02" db="EMBL/GenBank/DDBJ databases">
        <title>Genomic Encyclopedia of Type Strains, Phase IV (KMG-IV): sequencing the most valuable type-strain genomes for metagenomic binning, comparative biology and taxonomic classification.</title>
        <authorList>
            <person name="Goeker M."/>
        </authorList>
    </citation>
    <scope>NUCLEOTIDE SEQUENCE [LARGE SCALE GENOMIC DNA]</scope>
    <source>
        <strain evidence="7 8">DSM 101727</strain>
    </source>
</reference>
<dbReference type="SUPFAM" id="SSF53807">
    <property type="entry name" value="Helical backbone' metal receptor"/>
    <property type="match status" value="1"/>
</dbReference>
<feature type="region of interest" description="Disordered" evidence="5">
    <location>
        <begin position="28"/>
        <end position="51"/>
    </location>
</feature>
<evidence type="ECO:0000256" key="2">
    <source>
        <dbReference type="ARBA" id="ARBA00022448"/>
    </source>
</evidence>
<dbReference type="GO" id="GO:0046872">
    <property type="term" value="F:metal ion binding"/>
    <property type="evidence" value="ECO:0007669"/>
    <property type="project" value="UniProtKB-KW"/>
</dbReference>
<proteinExistence type="predicted"/>
<dbReference type="InterPro" id="IPR006127">
    <property type="entry name" value="ZnuA-like"/>
</dbReference>
<dbReference type="Proteomes" id="UP000294257">
    <property type="component" value="Unassembled WGS sequence"/>
</dbReference>
<organism evidence="7 8">
    <name type="scientific">Herbihabitans rhizosphaerae</name>
    <dbReference type="NCBI Taxonomy" id="1872711"/>
    <lineage>
        <taxon>Bacteria</taxon>
        <taxon>Bacillati</taxon>
        <taxon>Actinomycetota</taxon>
        <taxon>Actinomycetes</taxon>
        <taxon>Pseudonocardiales</taxon>
        <taxon>Pseudonocardiaceae</taxon>
        <taxon>Herbihabitans</taxon>
    </lineage>
</organism>
<dbReference type="EMBL" id="SGWQ01000003">
    <property type="protein sequence ID" value="RZS41162.1"/>
    <property type="molecule type" value="Genomic_DNA"/>
</dbReference>
<dbReference type="OrthoDB" id="5296019at2"/>
<dbReference type="PROSITE" id="PS51257">
    <property type="entry name" value="PROKAR_LIPOPROTEIN"/>
    <property type="match status" value="1"/>
</dbReference>
<keyword evidence="8" id="KW-1185">Reference proteome</keyword>
<comment type="subcellular location">
    <subcellularLocation>
        <location evidence="1">Cell envelope</location>
    </subcellularLocation>
</comment>
<keyword evidence="3" id="KW-0479">Metal-binding</keyword>
<dbReference type="GO" id="GO:0030001">
    <property type="term" value="P:metal ion transport"/>
    <property type="evidence" value="ECO:0007669"/>
    <property type="project" value="InterPro"/>
</dbReference>
<dbReference type="InterPro" id="IPR050492">
    <property type="entry name" value="Bact_metal-bind_prot9"/>
</dbReference>
<name>A0A4Q7KZL6_9PSEU</name>
<gene>
    <name evidence="7" type="ORF">EV193_103482</name>
</gene>
<evidence type="ECO:0000256" key="5">
    <source>
        <dbReference type="SAM" id="MobiDB-lite"/>
    </source>
</evidence>
<dbReference type="Pfam" id="PF01297">
    <property type="entry name" value="ZnuA"/>
    <property type="match status" value="1"/>
</dbReference>
<feature type="compositionally biased region" description="Low complexity" evidence="5">
    <location>
        <begin position="40"/>
        <end position="51"/>
    </location>
</feature>
<accession>A0A4Q7KZL6</accession>
<sequence length="339" mass="34359">MTSRLLRSVAKATAGFAALALGLSGCGGGDGAQPPPSSQPPTSAAANAQPTAVPVPNGPKIDVVASTNVWGSVLQAVGGDAVAVKSIISDPSADPHSYEGTPADGTAIRAAKLAVFNGGGYDEFFTKLAGAPGITTAKIDAFALSGKQAGKPGGHGHGDHEHGEVNEHVWYDLPTVKKVSAEVAKQLAVISPDRKAAFDANAAAFAAKLDGLTAKITAIAKERPGTKIVSTEAVAQYLIEAAGLEDATPEDYKHAIEEETDPPAAAINKVTTMIRGKQVAALINNSQTETPATKRLVDAANGAGVGVVGVTETLPAGVTDYVDWMTKQVDALAGALAKK</sequence>
<protein>
    <submittedName>
        <fullName evidence="7">Zinc/manganese transport system substrate-binding protein</fullName>
    </submittedName>
</protein>
<evidence type="ECO:0000256" key="1">
    <source>
        <dbReference type="ARBA" id="ARBA00004196"/>
    </source>
</evidence>
<keyword evidence="4 6" id="KW-0732">Signal</keyword>
<keyword evidence="2" id="KW-0813">Transport</keyword>
<dbReference type="RefSeq" id="WP_130344113.1">
    <property type="nucleotide sequence ID" value="NZ_SGWQ01000003.1"/>
</dbReference>
<comment type="caution">
    <text evidence="7">The sequence shown here is derived from an EMBL/GenBank/DDBJ whole genome shotgun (WGS) entry which is preliminary data.</text>
</comment>
<feature type="chain" id="PRO_5039450700" evidence="6">
    <location>
        <begin position="21"/>
        <end position="339"/>
    </location>
</feature>
<dbReference type="Gene3D" id="3.40.50.1980">
    <property type="entry name" value="Nitrogenase molybdenum iron protein domain"/>
    <property type="match status" value="2"/>
</dbReference>
<evidence type="ECO:0000256" key="4">
    <source>
        <dbReference type="ARBA" id="ARBA00022729"/>
    </source>
</evidence>
<dbReference type="GO" id="GO:0030313">
    <property type="term" value="C:cell envelope"/>
    <property type="evidence" value="ECO:0007669"/>
    <property type="project" value="UniProtKB-SubCell"/>
</dbReference>
<evidence type="ECO:0000256" key="6">
    <source>
        <dbReference type="SAM" id="SignalP"/>
    </source>
</evidence>